<gene>
    <name evidence="1" type="ORF">ACFONL_13325</name>
</gene>
<comment type="caution">
    <text evidence="1">The sequence shown here is derived from an EMBL/GenBank/DDBJ whole genome shotgun (WGS) entry which is preliminary data.</text>
</comment>
<reference evidence="2" key="1">
    <citation type="journal article" date="2019" name="Int. J. Syst. Evol. Microbiol.">
        <title>The Global Catalogue of Microorganisms (GCM) 10K type strain sequencing project: providing services to taxonomists for standard genome sequencing and annotation.</title>
        <authorList>
            <consortium name="The Broad Institute Genomics Platform"/>
            <consortium name="The Broad Institute Genome Sequencing Center for Infectious Disease"/>
            <person name="Wu L."/>
            <person name="Ma J."/>
        </authorList>
    </citation>
    <scope>NUCLEOTIDE SEQUENCE [LARGE SCALE GENOMIC DNA]</scope>
    <source>
        <strain evidence="2">KCTC 42282</strain>
    </source>
</reference>
<organism evidence="1 2">
    <name type="scientific">Camelimonas fluminis</name>
    <dbReference type="NCBI Taxonomy" id="1576911"/>
    <lineage>
        <taxon>Bacteria</taxon>
        <taxon>Pseudomonadati</taxon>
        <taxon>Pseudomonadota</taxon>
        <taxon>Alphaproteobacteria</taxon>
        <taxon>Hyphomicrobiales</taxon>
        <taxon>Chelatococcaceae</taxon>
        <taxon>Camelimonas</taxon>
    </lineage>
</organism>
<keyword evidence="2" id="KW-1185">Reference proteome</keyword>
<dbReference type="Proteomes" id="UP001595704">
    <property type="component" value="Unassembled WGS sequence"/>
</dbReference>
<sequence length="129" mass="14084">MQKQTDSMRPSPTLPSFSGIASLKPIQVFDRPLGELLEELNRGVRAAGGAFGEYDFGVPLFSDRNAAFPDCKRIAVYPMPSAGGDDFYVHVEAVHHSYNRCSQLVSCAKTDSWESALIIAAIGARLLQH</sequence>
<evidence type="ECO:0000313" key="2">
    <source>
        <dbReference type="Proteomes" id="UP001595704"/>
    </source>
</evidence>
<protein>
    <submittedName>
        <fullName evidence="1">Uncharacterized protein</fullName>
    </submittedName>
</protein>
<accession>A0ABV7UJP3</accession>
<proteinExistence type="predicted"/>
<name>A0ABV7UJP3_9HYPH</name>
<dbReference type="RefSeq" id="WP_191321040.1">
    <property type="nucleotide sequence ID" value="NZ_BNCG01000038.1"/>
</dbReference>
<dbReference type="EMBL" id="JBHRYC010000066">
    <property type="protein sequence ID" value="MFC3638342.1"/>
    <property type="molecule type" value="Genomic_DNA"/>
</dbReference>
<evidence type="ECO:0000313" key="1">
    <source>
        <dbReference type="EMBL" id="MFC3638342.1"/>
    </source>
</evidence>